<proteinExistence type="predicted"/>
<feature type="compositionally biased region" description="Polar residues" evidence="1">
    <location>
        <begin position="1"/>
        <end position="10"/>
    </location>
</feature>
<evidence type="ECO:0000313" key="2">
    <source>
        <dbReference type="EMBL" id="GFD51132.1"/>
    </source>
</evidence>
<protein>
    <submittedName>
        <fullName evidence="2">Uncharacterized protein</fullName>
    </submittedName>
</protein>
<dbReference type="AlphaFoldDB" id="A0A699WTR1"/>
<sequence>PISSSRTLSSMKDLDDTFTFDQSLNDKPMEEEPGKTTMETEAESMVIVPIHQASTSVPPLSTPIIDLSYPTPVSSPLQELSIAATT</sequence>
<name>A0A699WTR1_TANCI</name>
<evidence type="ECO:0000256" key="1">
    <source>
        <dbReference type="SAM" id="MobiDB-lite"/>
    </source>
</evidence>
<reference evidence="2" key="1">
    <citation type="journal article" date="2019" name="Sci. Rep.">
        <title>Draft genome of Tanacetum cinerariifolium, the natural source of mosquito coil.</title>
        <authorList>
            <person name="Yamashiro T."/>
            <person name="Shiraishi A."/>
            <person name="Satake H."/>
            <person name="Nakayama K."/>
        </authorList>
    </citation>
    <scope>NUCLEOTIDE SEQUENCE</scope>
</reference>
<comment type="caution">
    <text evidence="2">The sequence shown here is derived from an EMBL/GenBank/DDBJ whole genome shotgun (WGS) entry which is preliminary data.</text>
</comment>
<feature type="region of interest" description="Disordered" evidence="1">
    <location>
        <begin position="1"/>
        <end position="37"/>
    </location>
</feature>
<gene>
    <name evidence="2" type="ORF">Tci_923101</name>
</gene>
<organism evidence="2">
    <name type="scientific">Tanacetum cinerariifolium</name>
    <name type="common">Dalmatian daisy</name>
    <name type="synonym">Chrysanthemum cinerariifolium</name>
    <dbReference type="NCBI Taxonomy" id="118510"/>
    <lineage>
        <taxon>Eukaryota</taxon>
        <taxon>Viridiplantae</taxon>
        <taxon>Streptophyta</taxon>
        <taxon>Embryophyta</taxon>
        <taxon>Tracheophyta</taxon>
        <taxon>Spermatophyta</taxon>
        <taxon>Magnoliopsida</taxon>
        <taxon>eudicotyledons</taxon>
        <taxon>Gunneridae</taxon>
        <taxon>Pentapetalae</taxon>
        <taxon>asterids</taxon>
        <taxon>campanulids</taxon>
        <taxon>Asterales</taxon>
        <taxon>Asteraceae</taxon>
        <taxon>Asteroideae</taxon>
        <taxon>Anthemideae</taxon>
        <taxon>Anthemidinae</taxon>
        <taxon>Tanacetum</taxon>
    </lineage>
</organism>
<accession>A0A699WTR1</accession>
<dbReference type="EMBL" id="BKCJ011766083">
    <property type="protein sequence ID" value="GFD51132.1"/>
    <property type="molecule type" value="Genomic_DNA"/>
</dbReference>
<feature type="non-terminal residue" evidence="2">
    <location>
        <position position="1"/>
    </location>
</feature>